<evidence type="ECO:0000256" key="2">
    <source>
        <dbReference type="SAM" id="MobiDB-lite"/>
    </source>
</evidence>
<feature type="region of interest" description="Disordered" evidence="2">
    <location>
        <begin position="1157"/>
        <end position="1222"/>
    </location>
</feature>
<evidence type="ECO:0000259" key="3">
    <source>
        <dbReference type="Pfam" id="PF10536"/>
    </source>
</evidence>
<feature type="compositionally biased region" description="Polar residues" evidence="2">
    <location>
        <begin position="1175"/>
        <end position="1185"/>
    </location>
</feature>
<accession>A0A834U2H2</accession>
<dbReference type="InterPro" id="IPR019557">
    <property type="entry name" value="AminoTfrase-like_pln_mobile"/>
</dbReference>
<protein>
    <submittedName>
        <fullName evidence="4">Serine/threonine-protein phosphatase 7 long form-like protein</fullName>
    </submittedName>
</protein>
<feature type="domain" description="Aminotransferase-like plant mobile" evidence="3">
    <location>
        <begin position="766"/>
        <end position="885"/>
    </location>
</feature>
<dbReference type="PANTHER" id="PTHR46033">
    <property type="entry name" value="PROTEIN MAIN-LIKE 2"/>
    <property type="match status" value="1"/>
</dbReference>
<dbReference type="InterPro" id="IPR044824">
    <property type="entry name" value="MAIN-like"/>
</dbReference>
<feature type="compositionally biased region" description="Low complexity" evidence="2">
    <location>
        <begin position="353"/>
        <end position="394"/>
    </location>
</feature>
<sequence>MSSELLAFETRLEQLNHFSTLPVQPSANVAQHEESDSSKNNSSEKNQWRGSRGGGRNSGRGGRSRGKRGGFSQGRPRLVCQVCGKSGTENKKSDSTGVPMASYSSTSISSASLDSSSHSTTRDNVSASRGHALIGIKEIEALLLAQEARYDKAKETVENVTTNVVQKGPSQNFKNQGYGGARGGYQGRGGNFSGNYFSGNSSGNFRGGYQGGYQGRGGNFRGGNSSGGFRGGRNWQNNRPQYQVCGKMGHIGVNCHNRFNQNYTEASLTQYLNQNSQAKQSAIAPVEALLATPETLCDDSWFADSGASNHLTNNLSNLQVKQSYDGGEQVHIANVSVNDVTPVHVANGVVDDSTSQVPEQSSSSQSFSSRSGDSTQSAIATGVPTEVVSSEPVPVLNGHPMVTRAKVATVTEDGGLMLTQTKYIKDLLIKAGMAGSAAQRIPMTSGLKLSAHGSEVFTDPHQYRSVVGQFLSSNARRTSREDPLLSPTTEAKKKSVISPPPNAINDVSLSHATSFSKGSNAASSSNSSRKPDAHASQTVQSNTIGLNTRGSNATAQPTTQHHMTTRSQARIHKPKLPYVGLAESNCASLPTPMVTGRKFTAEDGEKMSDPTLYRKTIGSLQYLTTTRPDITFSVNKLSQFLSQPTEVHYQGVKRMLSSSKMSKSGCQGEMDFRRRTARYFRPGPEDPSLLYLQDRHISEALDRVICPRRHKALELLNPPVQIVPLLQRTGGTLEARDTLLPHANGGVHHNTARRGNTVGTSSRRVPVTGRMKYNWSELCLRLLGEAPPSSQLKGSRVNMTWFDERFSQVPENATPIQLEQVTRAYIMRLLACFLMPDTSGNLQSLMYLPLLENLDDVKKFSWGSAVLVYLYRSLCNATDYKEANIGRTMDDMSYDDLIPNYCREGKDIWRTEVPLIHFNIIEWHQPDRVLWQFGLQQPIPNAPYDVDVQHTLKLTGKTDGTVRSHVGGSTPKGQPYVGRGIRELVLKGGCEEEILAWCDRLTENVFTRRISPPDAGDHVAGPLPTLPHPPVDYAGTWRCQPMRMSTCHHLVPRYLDLEAEHADAGDEATAGVEASAGDQAVGGDQAGGGDQAATDDRATTDHDTGADVATSAADDRVTGGEASAAHDPGVEQGPFDPVEFVARVRLDDLLHMAADFGDASVWTPPPPPTSQPTQDLATPQSSGSQLLIRPRGEDNDPLEEQLGRGKRARRPRTCGTDSHKIP</sequence>
<feature type="region of interest" description="Disordered" evidence="2">
    <location>
        <begin position="1065"/>
        <end position="1135"/>
    </location>
</feature>
<feature type="compositionally biased region" description="Basic and acidic residues" evidence="2">
    <location>
        <begin position="1094"/>
        <end position="1105"/>
    </location>
</feature>
<feature type="region of interest" description="Disordered" evidence="2">
    <location>
        <begin position="474"/>
        <end position="572"/>
    </location>
</feature>
<dbReference type="Pfam" id="PF10536">
    <property type="entry name" value="PMD"/>
    <property type="match status" value="1"/>
</dbReference>
<proteinExistence type="predicted"/>
<feature type="compositionally biased region" description="Polar residues" evidence="2">
    <location>
        <begin position="535"/>
        <end position="568"/>
    </location>
</feature>
<gene>
    <name evidence="4" type="ORF">G2W53_014114</name>
</gene>
<feature type="compositionally biased region" description="Gly residues" evidence="2">
    <location>
        <begin position="51"/>
        <end position="61"/>
    </location>
</feature>
<feature type="compositionally biased region" description="Low complexity" evidence="2">
    <location>
        <begin position="102"/>
        <end position="119"/>
    </location>
</feature>
<evidence type="ECO:0000256" key="1">
    <source>
        <dbReference type="SAM" id="Coils"/>
    </source>
</evidence>
<feature type="coiled-coil region" evidence="1">
    <location>
        <begin position="136"/>
        <end position="163"/>
    </location>
</feature>
<comment type="caution">
    <text evidence="4">The sequence shown here is derived from an EMBL/GenBank/DDBJ whole genome shotgun (WGS) entry which is preliminary data.</text>
</comment>
<keyword evidence="1" id="KW-0175">Coiled coil</keyword>
<dbReference type="EMBL" id="JAAIUW010000005">
    <property type="protein sequence ID" value="KAF7831781.1"/>
    <property type="molecule type" value="Genomic_DNA"/>
</dbReference>
<feature type="compositionally biased region" description="Low complexity" evidence="2">
    <location>
        <begin position="519"/>
        <end position="528"/>
    </location>
</feature>
<dbReference type="PANTHER" id="PTHR46033:SF8">
    <property type="entry name" value="PROTEIN MAINTENANCE OF MERISTEMS-LIKE"/>
    <property type="match status" value="1"/>
</dbReference>
<dbReference type="OrthoDB" id="1939467at2759"/>
<evidence type="ECO:0000313" key="5">
    <source>
        <dbReference type="Proteomes" id="UP000634136"/>
    </source>
</evidence>
<organism evidence="4 5">
    <name type="scientific">Senna tora</name>
    <dbReference type="NCBI Taxonomy" id="362788"/>
    <lineage>
        <taxon>Eukaryota</taxon>
        <taxon>Viridiplantae</taxon>
        <taxon>Streptophyta</taxon>
        <taxon>Embryophyta</taxon>
        <taxon>Tracheophyta</taxon>
        <taxon>Spermatophyta</taxon>
        <taxon>Magnoliopsida</taxon>
        <taxon>eudicotyledons</taxon>
        <taxon>Gunneridae</taxon>
        <taxon>Pentapetalae</taxon>
        <taxon>rosids</taxon>
        <taxon>fabids</taxon>
        <taxon>Fabales</taxon>
        <taxon>Fabaceae</taxon>
        <taxon>Caesalpinioideae</taxon>
        <taxon>Cassia clade</taxon>
        <taxon>Senna</taxon>
    </lineage>
</organism>
<feature type="compositionally biased region" description="Polar residues" evidence="2">
    <location>
        <begin position="505"/>
        <end position="518"/>
    </location>
</feature>
<feature type="region of interest" description="Disordered" evidence="2">
    <location>
        <begin position="351"/>
        <end position="394"/>
    </location>
</feature>
<feature type="region of interest" description="Disordered" evidence="2">
    <location>
        <begin position="23"/>
        <end position="124"/>
    </location>
</feature>
<dbReference type="AlphaFoldDB" id="A0A834U2H2"/>
<feature type="region of interest" description="Disordered" evidence="2">
    <location>
        <begin position="741"/>
        <end position="763"/>
    </location>
</feature>
<reference evidence="4" key="1">
    <citation type="submission" date="2020-09" db="EMBL/GenBank/DDBJ databases">
        <title>Genome-Enabled Discovery of Anthraquinone Biosynthesis in Senna tora.</title>
        <authorList>
            <person name="Kang S.-H."/>
            <person name="Pandey R.P."/>
            <person name="Lee C.-M."/>
            <person name="Sim J.-S."/>
            <person name="Jeong J.-T."/>
            <person name="Choi B.-S."/>
            <person name="Jung M."/>
            <person name="Ginzburg D."/>
            <person name="Zhao K."/>
            <person name="Won S.Y."/>
            <person name="Oh T.-J."/>
            <person name="Yu Y."/>
            <person name="Kim N.-H."/>
            <person name="Lee O.R."/>
            <person name="Lee T.-H."/>
            <person name="Bashyal P."/>
            <person name="Kim T.-S."/>
            <person name="Lee W.-H."/>
            <person name="Kawkins C."/>
            <person name="Kim C.-K."/>
            <person name="Kim J.S."/>
            <person name="Ahn B.O."/>
            <person name="Rhee S.Y."/>
            <person name="Sohng J.K."/>
        </authorList>
    </citation>
    <scope>NUCLEOTIDE SEQUENCE</scope>
    <source>
        <tissue evidence="4">Leaf</tissue>
    </source>
</reference>
<keyword evidence="5" id="KW-1185">Reference proteome</keyword>
<dbReference type="Proteomes" id="UP000634136">
    <property type="component" value="Unassembled WGS sequence"/>
</dbReference>
<evidence type="ECO:0000313" key="4">
    <source>
        <dbReference type="EMBL" id="KAF7831781.1"/>
    </source>
</evidence>
<dbReference type="GO" id="GO:0010073">
    <property type="term" value="P:meristem maintenance"/>
    <property type="evidence" value="ECO:0007669"/>
    <property type="project" value="InterPro"/>
</dbReference>
<feature type="compositionally biased region" description="Polar residues" evidence="2">
    <location>
        <begin position="753"/>
        <end position="763"/>
    </location>
</feature>
<name>A0A834U2H2_9FABA</name>